<accession>A0A2Z2H6M4</accession>
<comment type="similarity">
    <text evidence="2">Belongs to the zinc-containing alcohol dehydrogenase family.</text>
</comment>
<dbReference type="InterPro" id="IPR013154">
    <property type="entry name" value="ADH-like_N"/>
</dbReference>
<keyword evidence="9" id="KW-1185">Reference proteome</keyword>
<dbReference type="PANTHER" id="PTHR43161:SF9">
    <property type="entry name" value="SORBITOL DEHYDROGENASE"/>
    <property type="match status" value="1"/>
</dbReference>
<dbReference type="GO" id="GO:0046872">
    <property type="term" value="F:metal ion binding"/>
    <property type="evidence" value="ECO:0007669"/>
    <property type="project" value="UniProtKB-KW"/>
</dbReference>
<dbReference type="OrthoDB" id="9773078at2"/>
<protein>
    <submittedName>
        <fullName evidence="8">L-idonate 5-dehydrogenase</fullName>
    </submittedName>
</protein>
<feature type="domain" description="Alcohol dehydrogenase-like C-terminal" evidence="6">
    <location>
        <begin position="176"/>
        <end position="296"/>
    </location>
</feature>
<dbReference type="PANTHER" id="PTHR43161">
    <property type="entry name" value="SORBITOL DEHYDROGENASE"/>
    <property type="match status" value="1"/>
</dbReference>
<organism evidence="8 9">
    <name type="scientific">Kushneria konosiri</name>
    <dbReference type="NCBI Taxonomy" id="698828"/>
    <lineage>
        <taxon>Bacteria</taxon>
        <taxon>Pseudomonadati</taxon>
        <taxon>Pseudomonadota</taxon>
        <taxon>Gammaproteobacteria</taxon>
        <taxon>Oceanospirillales</taxon>
        <taxon>Halomonadaceae</taxon>
        <taxon>Kushneria</taxon>
    </lineage>
</organism>
<evidence type="ECO:0000256" key="5">
    <source>
        <dbReference type="ARBA" id="ARBA00023002"/>
    </source>
</evidence>
<comment type="cofactor">
    <cofactor evidence="1">
        <name>Zn(2+)</name>
        <dbReference type="ChEBI" id="CHEBI:29105"/>
    </cofactor>
</comment>
<dbReference type="Gene3D" id="3.90.180.10">
    <property type="entry name" value="Medium-chain alcohol dehydrogenases, catalytic domain"/>
    <property type="match status" value="1"/>
</dbReference>
<proteinExistence type="inferred from homology"/>
<dbReference type="KEGG" id="kus:B9G99_08750"/>
<keyword evidence="5" id="KW-0560">Oxidoreductase</keyword>
<name>A0A2Z2H6M4_9GAMM</name>
<evidence type="ECO:0000259" key="7">
    <source>
        <dbReference type="Pfam" id="PF08240"/>
    </source>
</evidence>
<dbReference type="SUPFAM" id="SSF51735">
    <property type="entry name" value="NAD(P)-binding Rossmann-fold domains"/>
    <property type="match status" value="1"/>
</dbReference>
<dbReference type="Gene3D" id="3.40.50.720">
    <property type="entry name" value="NAD(P)-binding Rossmann-like Domain"/>
    <property type="match status" value="1"/>
</dbReference>
<evidence type="ECO:0000313" key="8">
    <source>
        <dbReference type="EMBL" id="ARS52958.1"/>
    </source>
</evidence>
<evidence type="ECO:0000256" key="2">
    <source>
        <dbReference type="ARBA" id="ARBA00008072"/>
    </source>
</evidence>
<dbReference type="GO" id="GO:0016491">
    <property type="term" value="F:oxidoreductase activity"/>
    <property type="evidence" value="ECO:0007669"/>
    <property type="project" value="UniProtKB-KW"/>
</dbReference>
<evidence type="ECO:0000256" key="3">
    <source>
        <dbReference type="ARBA" id="ARBA00022723"/>
    </source>
</evidence>
<evidence type="ECO:0000259" key="6">
    <source>
        <dbReference type="Pfam" id="PF00107"/>
    </source>
</evidence>
<dbReference type="Pfam" id="PF00107">
    <property type="entry name" value="ADH_zinc_N"/>
    <property type="match status" value="1"/>
</dbReference>
<evidence type="ECO:0000256" key="1">
    <source>
        <dbReference type="ARBA" id="ARBA00001947"/>
    </source>
</evidence>
<keyword evidence="4" id="KW-0862">Zinc</keyword>
<sequence length="341" mass="36240">MKALVIHGKQDLREQEWATPEPQDGQVRVRIAWGGICGSDLHYYHEGANGAFVVREPLIPGHELSGTVDLDPSGELAPGTPVTFHPATFGECQPGLEELPHLWPKGAYLGSASTTPHTQGGMSEYLVVTRGMIRVLPEGLSLKRAALTEPLAVALHGINVAGGVEGKRVLVCGSGPIGLLTAAAALAKGAREVTATDVFEGPLERARGLGVHHTIRIGEQTPDAEAYDVALECSGVPASIDTAIRAVRRAGIIAQIGMMGAGPQPLELAMLISKEIQLRGCFRFNQEVDEAIELLARDDRFDQVITHEVPADRAVDAFATAKDAQVSGKVLVSLWPQQQGT</sequence>
<dbReference type="RefSeq" id="WP_086621708.1">
    <property type="nucleotide sequence ID" value="NZ_CP021323.1"/>
</dbReference>
<dbReference type="AlphaFoldDB" id="A0A2Z2H6M4"/>
<dbReference type="Pfam" id="PF08240">
    <property type="entry name" value="ADH_N"/>
    <property type="match status" value="1"/>
</dbReference>
<dbReference type="InterPro" id="IPR013149">
    <property type="entry name" value="ADH-like_C"/>
</dbReference>
<gene>
    <name evidence="8" type="ORF">B9G99_08750</name>
</gene>
<evidence type="ECO:0000256" key="4">
    <source>
        <dbReference type="ARBA" id="ARBA00022833"/>
    </source>
</evidence>
<keyword evidence="3" id="KW-0479">Metal-binding</keyword>
<dbReference type="InterPro" id="IPR036291">
    <property type="entry name" value="NAD(P)-bd_dom_sf"/>
</dbReference>
<dbReference type="EMBL" id="CP021323">
    <property type="protein sequence ID" value="ARS52958.1"/>
    <property type="molecule type" value="Genomic_DNA"/>
</dbReference>
<dbReference type="CDD" id="cd08232">
    <property type="entry name" value="idonate-5-DH"/>
    <property type="match status" value="1"/>
</dbReference>
<dbReference type="SUPFAM" id="SSF50129">
    <property type="entry name" value="GroES-like"/>
    <property type="match status" value="1"/>
</dbReference>
<reference evidence="8 9" key="1">
    <citation type="journal article" date="2017" name="Int. J. Syst. Evol. Microbiol.">
        <title>Kushneria konosiri sp. nov., isolated from the Korean salt-fermented seafood Daemi-jeot.</title>
        <authorList>
            <person name="Yun J.H."/>
            <person name="Park S.K."/>
            <person name="Lee J.Y."/>
            <person name="Jung M.J."/>
            <person name="Bae J.W."/>
        </authorList>
    </citation>
    <scope>NUCLEOTIDE SEQUENCE [LARGE SCALE GENOMIC DNA]</scope>
    <source>
        <strain evidence="8 9">X49</strain>
    </source>
</reference>
<feature type="domain" description="Alcohol dehydrogenase-like N-terminal" evidence="7">
    <location>
        <begin position="24"/>
        <end position="134"/>
    </location>
</feature>
<dbReference type="Proteomes" id="UP000250025">
    <property type="component" value="Chromosome"/>
</dbReference>
<evidence type="ECO:0000313" key="9">
    <source>
        <dbReference type="Proteomes" id="UP000250025"/>
    </source>
</evidence>
<dbReference type="InterPro" id="IPR011032">
    <property type="entry name" value="GroES-like_sf"/>
</dbReference>